<evidence type="ECO:0000256" key="3">
    <source>
        <dbReference type="ARBA" id="ARBA00022989"/>
    </source>
</evidence>
<keyword evidence="3 5" id="KW-1133">Transmembrane helix</keyword>
<dbReference type="GO" id="GO:0065002">
    <property type="term" value="P:intracellular protein transmembrane transport"/>
    <property type="evidence" value="ECO:0007669"/>
    <property type="project" value="TreeGrafter"/>
</dbReference>
<comment type="subcellular location">
    <subcellularLocation>
        <location evidence="1">Membrane</location>
        <topology evidence="1">Multi-pass membrane protein</topology>
    </subcellularLocation>
</comment>
<gene>
    <name evidence="6" type="primary">tatC2</name>
    <name evidence="6" type="ORF">SALFYP88_00995</name>
</gene>
<evidence type="ECO:0000256" key="4">
    <source>
        <dbReference type="ARBA" id="ARBA00023136"/>
    </source>
</evidence>
<name>A0A6N3ABF8_STAAU</name>
<reference evidence="6" key="1">
    <citation type="submission" date="2019-11" db="EMBL/GenBank/DDBJ databases">
        <authorList>
            <person name="Feng L."/>
        </authorList>
    </citation>
    <scope>NUCLEOTIDE SEQUENCE</scope>
    <source>
        <strain evidence="6">SaureusLFYP88</strain>
    </source>
</reference>
<dbReference type="InterPro" id="IPR002033">
    <property type="entry name" value="TatC"/>
</dbReference>
<protein>
    <submittedName>
        <fullName evidence="6">Sec-independent protein translocase protein TatCy</fullName>
    </submittedName>
</protein>
<keyword evidence="4 5" id="KW-0472">Membrane</keyword>
<dbReference type="GO" id="GO:0009977">
    <property type="term" value="F:proton motive force dependent protein transmembrane transporter activity"/>
    <property type="evidence" value="ECO:0007669"/>
    <property type="project" value="TreeGrafter"/>
</dbReference>
<evidence type="ECO:0000256" key="2">
    <source>
        <dbReference type="ARBA" id="ARBA00022692"/>
    </source>
</evidence>
<keyword evidence="2 5" id="KW-0812">Transmembrane</keyword>
<feature type="transmembrane region" description="Helical" evidence="5">
    <location>
        <begin position="65"/>
        <end position="82"/>
    </location>
</feature>
<feature type="transmembrane region" description="Helical" evidence="5">
    <location>
        <begin position="30"/>
        <end position="53"/>
    </location>
</feature>
<dbReference type="PANTHER" id="PTHR30371">
    <property type="entry name" value="SEC-INDEPENDENT PROTEIN TRANSLOCASE PROTEIN TATC"/>
    <property type="match status" value="1"/>
</dbReference>
<accession>A0A6N3ABF8</accession>
<dbReference type="GO" id="GO:0033281">
    <property type="term" value="C:TAT protein transport complex"/>
    <property type="evidence" value="ECO:0007669"/>
    <property type="project" value="TreeGrafter"/>
</dbReference>
<evidence type="ECO:0000256" key="1">
    <source>
        <dbReference type="ARBA" id="ARBA00004141"/>
    </source>
</evidence>
<dbReference type="GO" id="GO:0043953">
    <property type="term" value="P:protein transport by the Tat complex"/>
    <property type="evidence" value="ECO:0007669"/>
    <property type="project" value="TreeGrafter"/>
</dbReference>
<proteinExistence type="predicted"/>
<dbReference type="AlphaFoldDB" id="A0A6N3ABF8"/>
<dbReference type="Pfam" id="PF00902">
    <property type="entry name" value="TatC"/>
    <property type="match status" value="1"/>
</dbReference>
<organism evidence="6">
    <name type="scientific">Staphylococcus aureus</name>
    <dbReference type="NCBI Taxonomy" id="1280"/>
    <lineage>
        <taxon>Bacteria</taxon>
        <taxon>Bacillati</taxon>
        <taxon>Bacillota</taxon>
        <taxon>Bacilli</taxon>
        <taxon>Bacillales</taxon>
        <taxon>Staphylococcaceae</taxon>
        <taxon>Staphylococcus</taxon>
    </lineage>
</organism>
<evidence type="ECO:0000256" key="5">
    <source>
        <dbReference type="SAM" id="Phobius"/>
    </source>
</evidence>
<sequence>MIIQFALKLSLTLNISPVIGFKAYLIELIRWLFTFGILFQLPILFMGLAKFGLIDTYSLKHYRKYIYFACFVLASIIAPPDITLNILLTLPLILLFEFSMFIVKFTCRDEPPTQ</sequence>
<dbReference type="PANTHER" id="PTHR30371:SF0">
    <property type="entry name" value="SEC-INDEPENDENT PROTEIN TRANSLOCASE PROTEIN TATC, CHLOROPLASTIC-RELATED"/>
    <property type="match status" value="1"/>
</dbReference>
<dbReference type="EMBL" id="CACRUD010000007">
    <property type="protein sequence ID" value="VYT89775.1"/>
    <property type="molecule type" value="Genomic_DNA"/>
</dbReference>
<evidence type="ECO:0000313" key="6">
    <source>
        <dbReference type="EMBL" id="VYT89775.1"/>
    </source>
</evidence>